<feature type="domain" description="PHD-type" evidence="6">
    <location>
        <begin position="616"/>
        <end position="675"/>
    </location>
</feature>
<keyword evidence="8" id="KW-1185">Reference proteome</keyword>
<feature type="compositionally biased region" description="Basic residues" evidence="5">
    <location>
        <begin position="425"/>
        <end position="448"/>
    </location>
</feature>
<reference evidence="7" key="1">
    <citation type="submission" date="2021-12" db="EMBL/GenBank/DDBJ databases">
        <title>Prjna785345.</title>
        <authorList>
            <person name="Rujirawat T."/>
            <person name="Krajaejun T."/>
        </authorList>
    </citation>
    <scope>NUCLEOTIDE SEQUENCE</scope>
    <source>
        <strain evidence="7">Pi057C3</strain>
    </source>
</reference>
<keyword evidence="2 4" id="KW-0863">Zinc-finger</keyword>
<feature type="compositionally biased region" description="Low complexity" evidence="5">
    <location>
        <begin position="212"/>
        <end position="221"/>
    </location>
</feature>
<dbReference type="SUPFAM" id="SSF57903">
    <property type="entry name" value="FYVE/PHD zinc finger"/>
    <property type="match status" value="1"/>
</dbReference>
<dbReference type="AlphaFoldDB" id="A0AAD5QFQ4"/>
<feature type="region of interest" description="Disordered" evidence="5">
    <location>
        <begin position="510"/>
        <end position="610"/>
    </location>
</feature>
<feature type="compositionally biased region" description="Low complexity" evidence="5">
    <location>
        <begin position="553"/>
        <end position="594"/>
    </location>
</feature>
<evidence type="ECO:0000256" key="3">
    <source>
        <dbReference type="ARBA" id="ARBA00022833"/>
    </source>
</evidence>
<dbReference type="Pfam" id="PF00628">
    <property type="entry name" value="PHD"/>
    <property type="match status" value="1"/>
</dbReference>
<feature type="region of interest" description="Disordered" evidence="5">
    <location>
        <begin position="360"/>
        <end position="486"/>
    </location>
</feature>
<feature type="compositionally biased region" description="Acidic residues" evidence="5">
    <location>
        <begin position="454"/>
        <end position="463"/>
    </location>
</feature>
<accession>A0AAD5QFQ4</accession>
<keyword evidence="1" id="KW-0479">Metal-binding</keyword>
<dbReference type="SMART" id="SM00249">
    <property type="entry name" value="PHD"/>
    <property type="match status" value="1"/>
</dbReference>
<feature type="compositionally biased region" description="Basic and acidic residues" evidence="5">
    <location>
        <begin position="395"/>
        <end position="404"/>
    </location>
</feature>
<dbReference type="InterPro" id="IPR013083">
    <property type="entry name" value="Znf_RING/FYVE/PHD"/>
</dbReference>
<evidence type="ECO:0000256" key="2">
    <source>
        <dbReference type="ARBA" id="ARBA00022771"/>
    </source>
</evidence>
<protein>
    <recommendedName>
        <fullName evidence="6">PHD-type domain-containing protein</fullName>
    </recommendedName>
</protein>
<feature type="compositionally biased region" description="Polar residues" evidence="5">
    <location>
        <begin position="383"/>
        <end position="394"/>
    </location>
</feature>
<proteinExistence type="predicted"/>
<organism evidence="7 8">
    <name type="scientific">Pythium insidiosum</name>
    <name type="common">Pythiosis disease agent</name>
    <dbReference type="NCBI Taxonomy" id="114742"/>
    <lineage>
        <taxon>Eukaryota</taxon>
        <taxon>Sar</taxon>
        <taxon>Stramenopiles</taxon>
        <taxon>Oomycota</taxon>
        <taxon>Peronosporomycetes</taxon>
        <taxon>Pythiales</taxon>
        <taxon>Pythiaceae</taxon>
        <taxon>Pythium</taxon>
    </lineage>
</organism>
<dbReference type="PROSITE" id="PS50016">
    <property type="entry name" value="ZF_PHD_2"/>
    <property type="match status" value="1"/>
</dbReference>
<dbReference type="Gene3D" id="3.30.40.10">
    <property type="entry name" value="Zinc/RING finger domain, C3HC4 (zinc finger)"/>
    <property type="match status" value="1"/>
</dbReference>
<dbReference type="EMBL" id="JAKCXM010000001">
    <property type="protein sequence ID" value="KAJ0410455.1"/>
    <property type="molecule type" value="Genomic_DNA"/>
</dbReference>
<dbReference type="InterPro" id="IPR011011">
    <property type="entry name" value="Znf_FYVE_PHD"/>
</dbReference>
<evidence type="ECO:0000313" key="7">
    <source>
        <dbReference type="EMBL" id="KAJ0410455.1"/>
    </source>
</evidence>
<dbReference type="InterPro" id="IPR019787">
    <property type="entry name" value="Znf_PHD-finger"/>
</dbReference>
<evidence type="ECO:0000259" key="6">
    <source>
        <dbReference type="PROSITE" id="PS50016"/>
    </source>
</evidence>
<evidence type="ECO:0000256" key="4">
    <source>
        <dbReference type="PROSITE-ProRule" id="PRU00146"/>
    </source>
</evidence>
<feature type="compositionally biased region" description="Low complexity" evidence="5">
    <location>
        <begin position="526"/>
        <end position="545"/>
    </location>
</feature>
<dbReference type="InterPro" id="IPR001965">
    <property type="entry name" value="Znf_PHD"/>
</dbReference>
<dbReference type="InterPro" id="IPR019786">
    <property type="entry name" value="Zinc_finger_PHD-type_CS"/>
</dbReference>
<feature type="region of interest" description="Disordered" evidence="5">
    <location>
        <begin position="205"/>
        <end position="232"/>
    </location>
</feature>
<name>A0AAD5QFQ4_PYTIN</name>
<keyword evidence="3" id="KW-0862">Zinc</keyword>
<dbReference type="Proteomes" id="UP001209570">
    <property type="component" value="Unassembled WGS sequence"/>
</dbReference>
<comment type="caution">
    <text evidence="7">The sequence shown here is derived from an EMBL/GenBank/DDBJ whole genome shotgun (WGS) entry which is preliminary data.</text>
</comment>
<evidence type="ECO:0000256" key="1">
    <source>
        <dbReference type="ARBA" id="ARBA00022723"/>
    </source>
</evidence>
<evidence type="ECO:0000313" key="8">
    <source>
        <dbReference type="Proteomes" id="UP001209570"/>
    </source>
</evidence>
<evidence type="ECO:0000256" key="5">
    <source>
        <dbReference type="SAM" id="MobiDB-lite"/>
    </source>
</evidence>
<gene>
    <name evidence="7" type="ORF">P43SY_002787</name>
</gene>
<sequence length="675" mass="71758">MSAAAVRSVLAARAATSAAVASSTSVARAVPTAPLVVLPSAPPSATSMVPQSMDGLPLLPSHVESWGVDAAAATPLSSAGVSLHGEVSTRDDVRHALVGFYRSTGQLAASSGGAAPALTEMTLRMDVELEMLRRQCFAERNARWGFHTPDEFSFVVAAPPTASTSAFIPARKQRLQVAATADSDTLPADDAGVAVFVRDRPWPPKEFALKPSTKPSRYSSSGGSGSGSSHKKKVVGMSGVVIDLPTAALVCAECQTQRSALWRKRPRRRRDDATAVSLTAATAAVAASTPAQEAALQDSSQAINVASGEDDDVCLQCYYKTERRDVFDKVKAEKARKAKEAAARAAAEARQLKKLQQQLKKKLKRLTSSSSIAAADSEDSTEPMDSTSTASLSHGHSDVKREEGSTNGDVLASEQYSENGELSHSSRKEKRSKKDKKKKKKKKKKSSSSRRDWDDSDSDEDDAASSVIMPSPPQRQMDGFVYADRSVELKDEPPIAESIVEQDIMRLKIEPQDVAGTPEAPRSSKRAAASTSTPKRASSSTSSSSSKKRKSSDAVSTAAPSTASSTSRPSRSRATTGPTAETTPVVAAAPSTPASRKRVRPTKKESARERELRAKGQYCPVCNVVYEEDDPSPFVCCDSCEMWVHAACDTSLSADALAALSESNEKYICPLCSGR</sequence>
<dbReference type="GO" id="GO:0008270">
    <property type="term" value="F:zinc ion binding"/>
    <property type="evidence" value="ECO:0007669"/>
    <property type="project" value="UniProtKB-KW"/>
</dbReference>
<dbReference type="PROSITE" id="PS01359">
    <property type="entry name" value="ZF_PHD_1"/>
    <property type="match status" value="1"/>
</dbReference>
<feature type="compositionally biased region" description="Polar residues" evidence="5">
    <location>
        <begin position="414"/>
        <end position="423"/>
    </location>
</feature>